<dbReference type="Proteomes" id="UP000253529">
    <property type="component" value="Unassembled WGS sequence"/>
</dbReference>
<comment type="caution">
    <text evidence="3">The sequence shown here is derived from an EMBL/GenBank/DDBJ whole genome shotgun (WGS) entry which is preliminary data.</text>
</comment>
<dbReference type="InterPro" id="IPR038696">
    <property type="entry name" value="IalB_sf"/>
</dbReference>
<feature type="compositionally biased region" description="Basic and acidic residues" evidence="1">
    <location>
        <begin position="114"/>
        <end position="134"/>
    </location>
</feature>
<accession>A0A366FHZ2</accession>
<dbReference type="OrthoDB" id="9806572at2"/>
<dbReference type="InterPro" id="IPR010642">
    <property type="entry name" value="Invasion_prot_B"/>
</dbReference>
<dbReference type="Gene3D" id="2.60.40.1880">
    <property type="entry name" value="Invasion associated locus B (IalB) protein"/>
    <property type="match status" value="1"/>
</dbReference>
<evidence type="ECO:0000256" key="1">
    <source>
        <dbReference type="SAM" id="MobiDB-lite"/>
    </source>
</evidence>
<keyword evidence="2" id="KW-0732">Signal</keyword>
<sequence>MTFRKVSSRWRACAAWAAAAVALAGAAPAEAVSKKTEAAKPNLVASFGDWNVFVGQAGRGKICYVLAQPKTREPAAKREAGYAFISDRPVEGVRNEVSFIMGFDVAGGAAAAAKEAEKPDPKAAKTKAKPEAKAKGGGVSPVATVGDETFDLLPKGANLWVKNAARESALITQMKAGVTLTVKAASTKGSPTTDSYSLEGFSQAMDRLSKECPGKG</sequence>
<reference evidence="3 4" key="1">
    <citation type="submission" date="2018-06" db="EMBL/GenBank/DDBJ databases">
        <title>Genomic Encyclopedia of Type Strains, Phase IV (KMG-IV): sequencing the most valuable type-strain genomes for metagenomic binning, comparative biology and taxonomic classification.</title>
        <authorList>
            <person name="Goeker M."/>
        </authorList>
    </citation>
    <scope>NUCLEOTIDE SEQUENCE [LARGE SCALE GENOMIC DNA]</scope>
    <source>
        <strain evidence="3 4">DSM 24875</strain>
    </source>
</reference>
<evidence type="ECO:0008006" key="5">
    <source>
        <dbReference type="Google" id="ProtNLM"/>
    </source>
</evidence>
<organism evidence="3 4">
    <name type="scientific">Roseiarcus fermentans</name>
    <dbReference type="NCBI Taxonomy" id="1473586"/>
    <lineage>
        <taxon>Bacteria</taxon>
        <taxon>Pseudomonadati</taxon>
        <taxon>Pseudomonadota</taxon>
        <taxon>Alphaproteobacteria</taxon>
        <taxon>Hyphomicrobiales</taxon>
        <taxon>Roseiarcaceae</taxon>
        <taxon>Roseiarcus</taxon>
    </lineage>
</organism>
<proteinExistence type="predicted"/>
<dbReference type="AlphaFoldDB" id="A0A366FHZ2"/>
<dbReference type="Pfam" id="PF06776">
    <property type="entry name" value="IalB"/>
    <property type="match status" value="1"/>
</dbReference>
<evidence type="ECO:0000313" key="4">
    <source>
        <dbReference type="Proteomes" id="UP000253529"/>
    </source>
</evidence>
<feature type="chain" id="PRO_5016759465" description="Invasion protein IalB" evidence="2">
    <location>
        <begin position="32"/>
        <end position="216"/>
    </location>
</feature>
<evidence type="ECO:0000313" key="3">
    <source>
        <dbReference type="EMBL" id="RBP14278.1"/>
    </source>
</evidence>
<evidence type="ECO:0000256" key="2">
    <source>
        <dbReference type="SAM" id="SignalP"/>
    </source>
</evidence>
<gene>
    <name evidence="3" type="ORF">DFR50_10931</name>
</gene>
<protein>
    <recommendedName>
        <fullName evidence="5">Invasion protein IalB</fullName>
    </recommendedName>
</protein>
<dbReference type="EMBL" id="QNRK01000009">
    <property type="protein sequence ID" value="RBP14278.1"/>
    <property type="molecule type" value="Genomic_DNA"/>
</dbReference>
<name>A0A366FHZ2_9HYPH</name>
<keyword evidence="4" id="KW-1185">Reference proteome</keyword>
<feature type="region of interest" description="Disordered" evidence="1">
    <location>
        <begin position="114"/>
        <end position="140"/>
    </location>
</feature>
<dbReference type="RefSeq" id="WP_113888970.1">
    <property type="nucleotide sequence ID" value="NZ_QNRK01000009.1"/>
</dbReference>
<feature type="signal peptide" evidence="2">
    <location>
        <begin position="1"/>
        <end position="31"/>
    </location>
</feature>